<dbReference type="InterPro" id="IPR018247">
    <property type="entry name" value="EF_Hand_1_Ca_BS"/>
</dbReference>
<dbReference type="InterPro" id="IPR050403">
    <property type="entry name" value="Myosin_RLC"/>
</dbReference>
<dbReference type="STRING" id="199890.A0A182PEQ6"/>
<dbReference type="CDD" id="cd00051">
    <property type="entry name" value="EFh"/>
    <property type="match status" value="1"/>
</dbReference>
<evidence type="ECO:0000256" key="1">
    <source>
        <dbReference type="ARBA" id="ARBA00022737"/>
    </source>
</evidence>
<sequence length="198" mass="22807">MFAKTHPQSNPAQLSHEAVRTVLIRVMASRRSNNRFTKPGNSTRKRGSSNVFTSLEQHQIAELRELFNLLDTNRSGVIEREDLRAMLTIWNDAAPTEEKLDEMLAETHELPLNFTLFLTMFAQKLRGTDPPEVMLSAFQCFDTHQDGTVDPAELRHWLTTQGDHRLTDEQVNEIFGRLTTLENGRLRYTNFVKLLHNC</sequence>
<protein>
    <recommendedName>
        <fullName evidence="3">EF-hand domain-containing protein</fullName>
    </recommendedName>
</protein>
<dbReference type="Pfam" id="PF13405">
    <property type="entry name" value="EF-hand_6"/>
    <property type="match status" value="1"/>
</dbReference>
<dbReference type="AlphaFoldDB" id="A0A182PEQ6"/>
<dbReference type="PANTHER" id="PTHR23049">
    <property type="entry name" value="MYOSIN REGULATORY LIGHT CHAIN 2"/>
    <property type="match status" value="1"/>
</dbReference>
<dbReference type="SMART" id="SM00054">
    <property type="entry name" value="EFh"/>
    <property type="match status" value="2"/>
</dbReference>
<keyword evidence="1" id="KW-0677">Repeat</keyword>
<organism evidence="4 5">
    <name type="scientific">Anopheles epiroticus</name>
    <dbReference type="NCBI Taxonomy" id="199890"/>
    <lineage>
        <taxon>Eukaryota</taxon>
        <taxon>Metazoa</taxon>
        <taxon>Ecdysozoa</taxon>
        <taxon>Arthropoda</taxon>
        <taxon>Hexapoda</taxon>
        <taxon>Insecta</taxon>
        <taxon>Pterygota</taxon>
        <taxon>Neoptera</taxon>
        <taxon>Endopterygota</taxon>
        <taxon>Diptera</taxon>
        <taxon>Nematocera</taxon>
        <taxon>Culicoidea</taxon>
        <taxon>Culicidae</taxon>
        <taxon>Anophelinae</taxon>
        <taxon>Anopheles</taxon>
    </lineage>
</organism>
<name>A0A182PEQ6_9DIPT</name>
<evidence type="ECO:0000313" key="4">
    <source>
        <dbReference type="EnsemblMetazoa" id="AEPI005411-PA"/>
    </source>
</evidence>
<dbReference type="Pfam" id="PF13499">
    <property type="entry name" value="EF-hand_7"/>
    <property type="match status" value="1"/>
</dbReference>
<evidence type="ECO:0000256" key="2">
    <source>
        <dbReference type="ARBA" id="ARBA00022837"/>
    </source>
</evidence>
<accession>A0A182PEQ6</accession>
<reference evidence="4" key="2">
    <citation type="submission" date="2020-05" db="UniProtKB">
        <authorList>
            <consortium name="EnsemblMetazoa"/>
        </authorList>
    </citation>
    <scope>IDENTIFICATION</scope>
    <source>
        <strain evidence="4">Epiroticus2</strain>
    </source>
</reference>
<dbReference type="InterPro" id="IPR002048">
    <property type="entry name" value="EF_hand_dom"/>
</dbReference>
<dbReference type="Proteomes" id="UP000075885">
    <property type="component" value="Unassembled WGS sequence"/>
</dbReference>
<keyword evidence="2" id="KW-0106">Calcium</keyword>
<dbReference type="InterPro" id="IPR011992">
    <property type="entry name" value="EF-hand-dom_pair"/>
</dbReference>
<feature type="domain" description="EF-hand" evidence="3">
    <location>
        <begin position="58"/>
        <end position="93"/>
    </location>
</feature>
<dbReference type="VEuPathDB" id="VectorBase:AEPI005411"/>
<proteinExistence type="predicted"/>
<reference evidence="5" key="1">
    <citation type="submission" date="2013-03" db="EMBL/GenBank/DDBJ databases">
        <title>The Genome Sequence of Anopheles epiroticus epiroticus2.</title>
        <authorList>
            <consortium name="The Broad Institute Genomics Platform"/>
            <person name="Neafsey D.E."/>
            <person name="Howell P."/>
            <person name="Walker B."/>
            <person name="Young S.K."/>
            <person name="Zeng Q."/>
            <person name="Gargeya S."/>
            <person name="Fitzgerald M."/>
            <person name="Haas B."/>
            <person name="Abouelleil A."/>
            <person name="Allen A.W."/>
            <person name="Alvarado L."/>
            <person name="Arachchi H.M."/>
            <person name="Berlin A.M."/>
            <person name="Chapman S.B."/>
            <person name="Gainer-Dewar J."/>
            <person name="Goldberg J."/>
            <person name="Griggs A."/>
            <person name="Gujja S."/>
            <person name="Hansen M."/>
            <person name="Howarth C."/>
            <person name="Imamovic A."/>
            <person name="Ireland A."/>
            <person name="Larimer J."/>
            <person name="McCowan C."/>
            <person name="Murphy C."/>
            <person name="Pearson M."/>
            <person name="Poon T.W."/>
            <person name="Priest M."/>
            <person name="Roberts A."/>
            <person name="Saif S."/>
            <person name="Shea T."/>
            <person name="Sisk P."/>
            <person name="Sykes S."/>
            <person name="Wortman J."/>
            <person name="Nusbaum C."/>
            <person name="Birren B."/>
        </authorList>
    </citation>
    <scope>NUCLEOTIDE SEQUENCE [LARGE SCALE GENOMIC DNA]</scope>
    <source>
        <strain evidence="5">Epiroticus2</strain>
    </source>
</reference>
<dbReference type="FunFam" id="1.10.238.10:FF:000001">
    <property type="entry name" value="Calmodulin 1"/>
    <property type="match status" value="1"/>
</dbReference>
<evidence type="ECO:0000313" key="5">
    <source>
        <dbReference type="Proteomes" id="UP000075885"/>
    </source>
</evidence>
<dbReference type="PROSITE" id="PS50222">
    <property type="entry name" value="EF_HAND_2"/>
    <property type="match status" value="2"/>
</dbReference>
<feature type="domain" description="EF-hand" evidence="3">
    <location>
        <begin position="129"/>
        <end position="164"/>
    </location>
</feature>
<dbReference type="GO" id="GO:0005509">
    <property type="term" value="F:calcium ion binding"/>
    <property type="evidence" value="ECO:0007669"/>
    <property type="project" value="InterPro"/>
</dbReference>
<dbReference type="Gene3D" id="1.10.238.10">
    <property type="entry name" value="EF-hand"/>
    <property type="match status" value="2"/>
</dbReference>
<keyword evidence="5" id="KW-1185">Reference proteome</keyword>
<dbReference type="PROSITE" id="PS00018">
    <property type="entry name" value="EF_HAND_1"/>
    <property type="match status" value="1"/>
</dbReference>
<evidence type="ECO:0000259" key="3">
    <source>
        <dbReference type="PROSITE" id="PS50222"/>
    </source>
</evidence>
<dbReference type="EnsemblMetazoa" id="AEPI005411-RA">
    <property type="protein sequence ID" value="AEPI005411-PA"/>
    <property type="gene ID" value="AEPI005411"/>
</dbReference>
<dbReference type="SUPFAM" id="SSF47473">
    <property type="entry name" value="EF-hand"/>
    <property type="match status" value="1"/>
</dbReference>